<keyword evidence="2" id="KW-0732">Signal</keyword>
<dbReference type="EMBL" id="CANTFL010001441">
    <property type="protein sequence ID" value="CAI5739984.1"/>
    <property type="molecule type" value="Genomic_DNA"/>
</dbReference>
<keyword evidence="4" id="KW-1185">Reference proteome</keyword>
<feature type="region of interest" description="Disordered" evidence="1">
    <location>
        <begin position="66"/>
        <end position="124"/>
    </location>
</feature>
<feature type="compositionally biased region" description="Polar residues" evidence="1">
    <location>
        <begin position="78"/>
        <end position="91"/>
    </location>
</feature>
<feature type="chain" id="PRO_5043527441" description="RxLR effector protein" evidence="2">
    <location>
        <begin position="24"/>
        <end position="215"/>
    </location>
</feature>
<dbReference type="AlphaFoldDB" id="A0AAV0UX17"/>
<evidence type="ECO:0000313" key="3">
    <source>
        <dbReference type="EMBL" id="CAI5739984.1"/>
    </source>
</evidence>
<evidence type="ECO:0008006" key="5">
    <source>
        <dbReference type="Google" id="ProtNLM"/>
    </source>
</evidence>
<evidence type="ECO:0000313" key="4">
    <source>
        <dbReference type="Proteomes" id="UP001162031"/>
    </source>
</evidence>
<organism evidence="3 4">
    <name type="scientific">Hyaloperonospora brassicae</name>
    <name type="common">Brassica downy mildew</name>
    <name type="synonym">Peronospora brassicae</name>
    <dbReference type="NCBI Taxonomy" id="162125"/>
    <lineage>
        <taxon>Eukaryota</taxon>
        <taxon>Sar</taxon>
        <taxon>Stramenopiles</taxon>
        <taxon>Oomycota</taxon>
        <taxon>Peronosporomycetes</taxon>
        <taxon>Peronosporales</taxon>
        <taxon>Peronosporaceae</taxon>
        <taxon>Hyaloperonospora</taxon>
    </lineage>
</organism>
<protein>
    <recommendedName>
        <fullName evidence="5">RxLR effector protein</fullName>
    </recommendedName>
</protein>
<accession>A0AAV0UX17</accession>
<dbReference type="Proteomes" id="UP001162031">
    <property type="component" value="Unassembled WGS sequence"/>
</dbReference>
<name>A0AAV0UX17_HYABA</name>
<comment type="caution">
    <text evidence="3">The sequence shown here is derived from an EMBL/GenBank/DDBJ whole genome shotgun (WGS) entry which is preliminary data.</text>
</comment>
<feature type="compositionally biased region" description="Low complexity" evidence="1">
    <location>
        <begin position="93"/>
        <end position="118"/>
    </location>
</feature>
<gene>
    <name evidence="3" type="ORF">HBR001_LOCUS8007</name>
</gene>
<evidence type="ECO:0000256" key="1">
    <source>
        <dbReference type="SAM" id="MobiDB-lite"/>
    </source>
</evidence>
<feature type="signal peptide" evidence="2">
    <location>
        <begin position="1"/>
        <end position="23"/>
    </location>
</feature>
<evidence type="ECO:0000256" key="2">
    <source>
        <dbReference type="SAM" id="SignalP"/>
    </source>
</evidence>
<reference evidence="3" key="1">
    <citation type="submission" date="2022-12" db="EMBL/GenBank/DDBJ databases">
        <authorList>
            <person name="Webb A."/>
        </authorList>
    </citation>
    <scope>NUCLEOTIDE SEQUENCE</scope>
    <source>
        <strain evidence="3">Hp1</strain>
    </source>
</reference>
<sequence length="215" mass="23255">MRPSLLVSAAVLCLATYDSAVAAAPTSNNLLKSGETSSVLADHDAVAADTNPKHQRLLRHLEAEDPEIPASEPAVMASNGSPSGNENTEINTSDDNFITFDISDSSDSSDSSSSSETSKPSRKFRIPKNKDVFLDQLAVGMSKSDYDDNYGTWMREDEITRAEAEAKIDELGSHPMTAHFLKAINQKAYIAYLKRNCRLPENSGRPACVDVDVSA</sequence>
<proteinExistence type="predicted"/>